<proteinExistence type="predicted"/>
<sequence>MSKNHPSPGTFPARSFALIAAGLMAVALIGVTFAWPGVAERAESNSTDGSIPSSDEEKNALSIHQRVQQLESTLERTLKIQGQLLELVNELNSKVDPTSEDQSTRHVSATPPPREHRQQHHNRAVDRFQRQREHQIRTLTEAGFSHERASFIVDRQERVYYEQMQLSYQYRYLEDKTSQEARDLQEKIHTHSNPRRVLEQELSSEEFDRYLEAYGGRTEFQIGDLLEAAPAYQAGLRPGDKIIRYNNQRVFHMGDLRSQVYQVAPGENVAVEIQRDGSSSTETIYIPAGPLGIRG</sequence>
<keyword evidence="4" id="KW-1185">Reference proteome</keyword>
<evidence type="ECO:0000259" key="2">
    <source>
        <dbReference type="SMART" id="SM00228"/>
    </source>
</evidence>
<dbReference type="EMBL" id="JBHTLR010000007">
    <property type="protein sequence ID" value="MFD1216248.1"/>
    <property type="molecule type" value="Genomic_DNA"/>
</dbReference>
<evidence type="ECO:0000256" key="1">
    <source>
        <dbReference type="SAM" id="MobiDB-lite"/>
    </source>
</evidence>
<evidence type="ECO:0000313" key="4">
    <source>
        <dbReference type="Proteomes" id="UP001597264"/>
    </source>
</evidence>
<dbReference type="InterPro" id="IPR036034">
    <property type="entry name" value="PDZ_sf"/>
</dbReference>
<dbReference type="InterPro" id="IPR001478">
    <property type="entry name" value="PDZ"/>
</dbReference>
<feature type="domain" description="PDZ" evidence="2">
    <location>
        <begin position="209"/>
        <end position="277"/>
    </location>
</feature>
<name>A0ABW3U5V2_9GAMM</name>
<protein>
    <submittedName>
        <fullName evidence="3">PDZ domain-containing protein</fullName>
    </submittedName>
</protein>
<dbReference type="Gene3D" id="2.30.42.10">
    <property type="match status" value="1"/>
</dbReference>
<accession>A0ABW3U5V2</accession>
<feature type="compositionally biased region" description="Polar residues" evidence="1">
    <location>
        <begin position="44"/>
        <end position="53"/>
    </location>
</feature>
<feature type="region of interest" description="Disordered" evidence="1">
    <location>
        <begin position="43"/>
        <end position="63"/>
    </location>
</feature>
<dbReference type="Proteomes" id="UP001597264">
    <property type="component" value="Unassembled WGS sequence"/>
</dbReference>
<dbReference type="RefSeq" id="WP_230438352.1">
    <property type="nucleotide sequence ID" value="NZ_CP087715.1"/>
</dbReference>
<reference evidence="4" key="1">
    <citation type="journal article" date="2019" name="Int. J. Syst. Evol. Microbiol.">
        <title>The Global Catalogue of Microorganisms (GCM) 10K type strain sequencing project: providing services to taxonomists for standard genome sequencing and annotation.</title>
        <authorList>
            <consortium name="The Broad Institute Genomics Platform"/>
            <consortium name="The Broad Institute Genome Sequencing Center for Infectious Disease"/>
            <person name="Wu L."/>
            <person name="Ma J."/>
        </authorList>
    </citation>
    <scope>NUCLEOTIDE SEQUENCE [LARGE SCALE GENOMIC DNA]</scope>
    <source>
        <strain evidence="4">CCUG 54356</strain>
    </source>
</reference>
<evidence type="ECO:0000313" key="3">
    <source>
        <dbReference type="EMBL" id="MFD1216248.1"/>
    </source>
</evidence>
<comment type="caution">
    <text evidence="3">The sequence shown here is derived from an EMBL/GenBank/DDBJ whole genome shotgun (WGS) entry which is preliminary data.</text>
</comment>
<organism evidence="3 4">
    <name type="scientific">Microbulbifer celer</name>
    <dbReference type="NCBI Taxonomy" id="435905"/>
    <lineage>
        <taxon>Bacteria</taxon>
        <taxon>Pseudomonadati</taxon>
        <taxon>Pseudomonadota</taxon>
        <taxon>Gammaproteobacteria</taxon>
        <taxon>Cellvibrionales</taxon>
        <taxon>Microbulbiferaceae</taxon>
        <taxon>Microbulbifer</taxon>
    </lineage>
</organism>
<dbReference type="Pfam" id="PF17820">
    <property type="entry name" value="PDZ_6"/>
    <property type="match status" value="1"/>
</dbReference>
<gene>
    <name evidence="3" type="ORF">ACFQ2X_06535</name>
</gene>
<dbReference type="SUPFAM" id="SSF50156">
    <property type="entry name" value="PDZ domain-like"/>
    <property type="match status" value="1"/>
</dbReference>
<dbReference type="InterPro" id="IPR041489">
    <property type="entry name" value="PDZ_6"/>
</dbReference>
<dbReference type="SMART" id="SM00228">
    <property type="entry name" value="PDZ"/>
    <property type="match status" value="1"/>
</dbReference>
<feature type="region of interest" description="Disordered" evidence="1">
    <location>
        <begin position="94"/>
        <end position="123"/>
    </location>
</feature>